<protein>
    <submittedName>
        <fullName evidence="2">Uncharacterized protein</fullName>
    </submittedName>
</protein>
<organism evidence="2">
    <name type="scientific">Arundo donax</name>
    <name type="common">Giant reed</name>
    <name type="synonym">Donax arundinaceus</name>
    <dbReference type="NCBI Taxonomy" id="35708"/>
    <lineage>
        <taxon>Eukaryota</taxon>
        <taxon>Viridiplantae</taxon>
        <taxon>Streptophyta</taxon>
        <taxon>Embryophyta</taxon>
        <taxon>Tracheophyta</taxon>
        <taxon>Spermatophyta</taxon>
        <taxon>Magnoliopsida</taxon>
        <taxon>Liliopsida</taxon>
        <taxon>Poales</taxon>
        <taxon>Poaceae</taxon>
        <taxon>PACMAD clade</taxon>
        <taxon>Arundinoideae</taxon>
        <taxon>Arundineae</taxon>
        <taxon>Arundo</taxon>
    </lineage>
</organism>
<accession>A0A0A9BKD3</accession>
<feature type="region of interest" description="Disordered" evidence="1">
    <location>
        <begin position="36"/>
        <end position="73"/>
    </location>
</feature>
<proteinExistence type="predicted"/>
<reference evidence="2" key="2">
    <citation type="journal article" date="2015" name="Data Brief">
        <title>Shoot transcriptome of the giant reed, Arundo donax.</title>
        <authorList>
            <person name="Barrero R.A."/>
            <person name="Guerrero F.D."/>
            <person name="Moolhuijzen P."/>
            <person name="Goolsby J.A."/>
            <person name="Tidwell J."/>
            <person name="Bellgard S.E."/>
            <person name="Bellgard M.I."/>
        </authorList>
    </citation>
    <scope>NUCLEOTIDE SEQUENCE</scope>
    <source>
        <tissue evidence="2">Shoot tissue taken approximately 20 cm above the soil surface</tissue>
    </source>
</reference>
<evidence type="ECO:0000313" key="2">
    <source>
        <dbReference type="EMBL" id="JAD64439.1"/>
    </source>
</evidence>
<evidence type="ECO:0000256" key="1">
    <source>
        <dbReference type="SAM" id="MobiDB-lite"/>
    </source>
</evidence>
<dbReference type="EMBL" id="GBRH01233456">
    <property type="protein sequence ID" value="JAD64439.1"/>
    <property type="molecule type" value="Transcribed_RNA"/>
</dbReference>
<name>A0A0A9BKD3_ARUDO</name>
<sequence length="110" mass="12626">MKPPPPRWCSRSPARLLSGLAPWSFRGWPPRWPASPTLSAPPATIWRRPPRRCLARTTRRDSRPSSRWARRPPLWSTRRPLDRAFSAAQWRVCRARAGSAAGPALQEFFT</sequence>
<reference evidence="2" key="1">
    <citation type="submission" date="2014-09" db="EMBL/GenBank/DDBJ databases">
        <authorList>
            <person name="Magalhaes I.L.F."/>
            <person name="Oliveira U."/>
            <person name="Santos F.R."/>
            <person name="Vidigal T.H.D.A."/>
            <person name="Brescovit A.D."/>
            <person name="Santos A.J."/>
        </authorList>
    </citation>
    <scope>NUCLEOTIDE SEQUENCE</scope>
    <source>
        <tissue evidence="2">Shoot tissue taken approximately 20 cm above the soil surface</tissue>
    </source>
</reference>
<dbReference type="AlphaFoldDB" id="A0A0A9BKD3"/>